<gene>
    <name evidence="6" type="ORF">CEJ45_03935</name>
</gene>
<evidence type="ECO:0000256" key="2">
    <source>
        <dbReference type="ARBA" id="ARBA00009410"/>
    </source>
</evidence>
<dbReference type="PANTHER" id="PTHR13847:SF286">
    <property type="entry name" value="D-AMINO ACID DEHYDROGENASE"/>
    <property type="match status" value="1"/>
</dbReference>
<sequence length="400" mass="43323">MSNSLTENDPQHFDLAVVGSGILGLAHAYAAVKRGLKVAVFERTGTPLGASVRNFGMGLVTGQPPGIMLDLARESRALWLHLAARAHFSAREAGTLLFARSEAEHDVLLEFMTVRARQYDYRASLLEGDKLNALYNGRFSHHRSALHGTEDLQLYSREAMPALVAYLHSQGVHFRFNTLVHGTAGGRLSTTAGEFRAERVVVCSGHDYLTLFADRLQPMNLKQCRLQMLRLKTEEAVPLTHAVLTGLSCTHYGAFSDLPTARAVHAEIEATAPLLNKHGIHLLVSPTPYQELIVGDSHHYGTDSPPFNSEEVDELLIGLVEHTLASRVQVIERWQGVYGSKGPGPFSALAIDDHTSVVLMHTGIGMSVGLGLGERVVKALLEGDSLPTPTAQPAPATALA</sequence>
<dbReference type="Gene3D" id="3.30.9.10">
    <property type="entry name" value="D-Amino Acid Oxidase, subunit A, domain 2"/>
    <property type="match status" value="1"/>
</dbReference>
<feature type="domain" description="FAD dependent oxidoreductase" evidence="5">
    <location>
        <begin position="14"/>
        <end position="377"/>
    </location>
</feature>
<dbReference type="RefSeq" id="WP_088753898.1">
    <property type="nucleotide sequence ID" value="NZ_JARJFG010000018.1"/>
</dbReference>
<dbReference type="InterPro" id="IPR017741">
    <property type="entry name" value="FAD-dependent_OxRdtase_HpnW"/>
</dbReference>
<accession>A0A225SZE3</accession>
<dbReference type="SUPFAM" id="SSF51905">
    <property type="entry name" value="FAD/NAD(P)-binding domain"/>
    <property type="match status" value="1"/>
</dbReference>
<dbReference type="NCBIfam" id="TIGR03364">
    <property type="entry name" value="HpnW_proposed"/>
    <property type="match status" value="1"/>
</dbReference>
<evidence type="ECO:0000256" key="1">
    <source>
        <dbReference type="ARBA" id="ARBA00001974"/>
    </source>
</evidence>
<keyword evidence="4" id="KW-0560">Oxidoreductase</keyword>
<dbReference type="InterPro" id="IPR006076">
    <property type="entry name" value="FAD-dep_OxRdtase"/>
</dbReference>
<dbReference type="InterPro" id="IPR036188">
    <property type="entry name" value="FAD/NAD-bd_sf"/>
</dbReference>
<comment type="caution">
    <text evidence="6">The sequence shown here is derived from an EMBL/GenBank/DDBJ whole genome shotgun (WGS) entry which is preliminary data.</text>
</comment>
<name>A0A225SZE3_9BURK</name>
<reference evidence="6 7" key="1">
    <citation type="journal article" date="2010" name="Int. J. Syst. Evol. Microbiol.">
        <title>Reclassification of Herbaspirillum putei as a later heterotypic synonym of Herbaspirillum huttiense, with the description of H. huttiense subsp. huttiense subsp. nov. and H. huttiense subsp. putei subsp. nov., comb. nov., and description of Herbaspirillum aquaticum sp. nov.</title>
        <authorList>
            <person name="Dobritsa A.P."/>
            <person name="Reddy M.C."/>
            <person name="Samadpour M."/>
        </authorList>
    </citation>
    <scope>NUCLEOTIDE SEQUENCE [LARGE SCALE GENOMIC DNA]</scope>
    <source>
        <strain evidence="6 7">IEH 4430</strain>
    </source>
</reference>
<dbReference type="Pfam" id="PF01266">
    <property type="entry name" value="DAO"/>
    <property type="match status" value="1"/>
</dbReference>
<keyword evidence="3" id="KW-0285">Flavoprotein</keyword>
<dbReference type="Proteomes" id="UP000214747">
    <property type="component" value="Unassembled WGS sequence"/>
</dbReference>
<dbReference type="Gene3D" id="3.50.50.60">
    <property type="entry name" value="FAD/NAD(P)-binding domain"/>
    <property type="match status" value="1"/>
</dbReference>
<dbReference type="AlphaFoldDB" id="A0A225SZE3"/>
<comment type="similarity">
    <text evidence="2">Belongs to the DadA oxidoreductase family.</text>
</comment>
<dbReference type="PANTHER" id="PTHR13847">
    <property type="entry name" value="SARCOSINE DEHYDROGENASE-RELATED"/>
    <property type="match status" value="1"/>
</dbReference>
<organism evidence="6 7">
    <name type="scientific">Herbaspirillum aquaticum</name>
    <dbReference type="NCBI Taxonomy" id="568783"/>
    <lineage>
        <taxon>Bacteria</taxon>
        <taxon>Pseudomonadati</taxon>
        <taxon>Pseudomonadota</taxon>
        <taxon>Betaproteobacteria</taxon>
        <taxon>Burkholderiales</taxon>
        <taxon>Oxalobacteraceae</taxon>
        <taxon>Herbaspirillum</taxon>
    </lineage>
</organism>
<keyword evidence="7" id="KW-1185">Reference proteome</keyword>
<dbReference type="GO" id="GO:0016491">
    <property type="term" value="F:oxidoreductase activity"/>
    <property type="evidence" value="ECO:0007669"/>
    <property type="project" value="UniProtKB-KW"/>
</dbReference>
<dbReference type="EMBL" id="NJGV01000002">
    <property type="protein sequence ID" value="OWY36365.1"/>
    <property type="molecule type" value="Genomic_DNA"/>
</dbReference>
<dbReference type="GO" id="GO:0005737">
    <property type="term" value="C:cytoplasm"/>
    <property type="evidence" value="ECO:0007669"/>
    <property type="project" value="TreeGrafter"/>
</dbReference>
<evidence type="ECO:0000259" key="5">
    <source>
        <dbReference type="Pfam" id="PF01266"/>
    </source>
</evidence>
<comment type="cofactor">
    <cofactor evidence="1">
        <name>FAD</name>
        <dbReference type="ChEBI" id="CHEBI:57692"/>
    </cofactor>
</comment>
<evidence type="ECO:0000313" key="7">
    <source>
        <dbReference type="Proteomes" id="UP000214747"/>
    </source>
</evidence>
<evidence type="ECO:0000256" key="4">
    <source>
        <dbReference type="ARBA" id="ARBA00023002"/>
    </source>
</evidence>
<evidence type="ECO:0000313" key="6">
    <source>
        <dbReference type="EMBL" id="OWY36365.1"/>
    </source>
</evidence>
<protein>
    <submittedName>
        <fullName evidence="6">TIGR03364 family FAD-dependent oxidoreductase</fullName>
    </submittedName>
</protein>
<proteinExistence type="inferred from homology"/>
<evidence type="ECO:0000256" key="3">
    <source>
        <dbReference type="ARBA" id="ARBA00022630"/>
    </source>
</evidence>